<dbReference type="SUPFAM" id="SSF53756">
    <property type="entry name" value="UDP-Glycosyltransferase/glycogen phosphorylase"/>
    <property type="match status" value="1"/>
</dbReference>
<dbReference type="Gene3D" id="3.40.50.2000">
    <property type="entry name" value="Glycogen Phosphorylase B"/>
    <property type="match status" value="1"/>
</dbReference>
<feature type="non-terminal residue" evidence="1">
    <location>
        <position position="1"/>
    </location>
</feature>
<keyword evidence="2" id="KW-1185">Reference proteome</keyword>
<dbReference type="Proteomes" id="UP001631993">
    <property type="component" value="Unassembled WGS sequence"/>
</dbReference>
<dbReference type="RefSeq" id="WP_409098057.1">
    <property type="nucleotide sequence ID" value="NZ_JBJVNE010000426.1"/>
</dbReference>
<dbReference type="Pfam" id="PF13692">
    <property type="entry name" value="Glyco_trans_1_4"/>
    <property type="match status" value="1"/>
</dbReference>
<protein>
    <submittedName>
        <fullName evidence="1">Glycosyltransferase family 4 protein</fullName>
    </submittedName>
</protein>
<gene>
    <name evidence="1" type="ORF">ACKI1S_48460</name>
</gene>
<feature type="non-terminal residue" evidence="1">
    <location>
        <position position="88"/>
    </location>
</feature>
<accession>A0ABW9J0P6</accession>
<sequence length="88" mass="9995">IPVAAFVGRMVRAKGADIFMRAIEILTQHEVRVQPLMCGECEEQFSGGLRPNQVKAWCQDYAGVWRDHVPDIREVWQNADIFVLPARG</sequence>
<evidence type="ECO:0000313" key="1">
    <source>
        <dbReference type="EMBL" id="MFM9653816.1"/>
    </source>
</evidence>
<name>A0ABW9J0P6_STRGJ</name>
<organism evidence="1 2">
    <name type="scientific">Streptomyces galilaeus</name>
    <dbReference type="NCBI Taxonomy" id="33899"/>
    <lineage>
        <taxon>Bacteria</taxon>
        <taxon>Bacillati</taxon>
        <taxon>Actinomycetota</taxon>
        <taxon>Actinomycetes</taxon>
        <taxon>Kitasatosporales</taxon>
        <taxon>Streptomycetaceae</taxon>
        <taxon>Streptomyces</taxon>
    </lineage>
</organism>
<evidence type="ECO:0000313" key="2">
    <source>
        <dbReference type="Proteomes" id="UP001631993"/>
    </source>
</evidence>
<dbReference type="EMBL" id="JBJVNE010000426">
    <property type="protein sequence ID" value="MFM9653816.1"/>
    <property type="molecule type" value="Genomic_DNA"/>
</dbReference>
<proteinExistence type="predicted"/>
<reference evidence="1 2" key="1">
    <citation type="submission" date="2024-12" db="EMBL/GenBank/DDBJ databases">
        <title>Forecasting of Potato common scab and diversities of Pathogenic streptomyces spp. in china.</title>
        <authorList>
            <person name="Handique U."/>
            <person name="Wu J."/>
        </authorList>
    </citation>
    <scope>NUCLEOTIDE SEQUENCE [LARGE SCALE GENOMIC DNA]</scope>
    <source>
        <strain evidence="1 2">ZRIMU1585</strain>
    </source>
</reference>
<comment type="caution">
    <text evidence="1">The sequence shown here is derived from an EMBL/GenBank/DDBJ whole genome shotgun (WGS) entry which is preliminary data.</text>
</comment>